<feature type="domain" description="Glycosyltransferase 61 catalytic" evidence="5">
    <location>
        <begin position="6"/>
        <end position="54"/>
    </location>
</feature>
<evidence type="ECO:0000313" key="6">
    <source>
        <dbReference type="EMBL" id="RWR94842.1"/>
    </source>
</evidence>
<dbReference type="PANTHER" id="PTHR20961:SF5">
    <property type="entry name" value="GLYCOSYLTRANSFERASE-RELATED"/>
    <property type="match status" value="1"/>
</dbReference>
<reference evidence="6 7" key="1">
    <citation type="journal article" date="2019" name="Nat. Plants">
        <title>Stout camphor tree genome fills gaps in understanding of flowering plant genome evolution.</title>
        <authorList>
            <person name="Chaw S.M."/>
            <person name="Liu Y.C."/>
            <person name="Wu Y.W."/>
            <person name="Wang H.Y."/>
            <person name="Lin C.I."/>
            <person name="Wu C.S."/>
            <person name="Ke H.M."/>
            <person name="Chang L.Y."/>
            <person name="Hsu C.Y."/>
            <person name="Yang H.T."/>
            <person name="Sudianto E."/>
            <person name="Hsu M.H."/>
            <person name="Wu K.P."/>
            <person name="Wang L.N."/>
            <person name="Leebens-Mack J.H."/>
            <person name="Tsai I.J."/>
        </authorList>
    </citation>
    <scope>NUCLEOTIDE SEQUENCE [LARGE SCALE GENOMIC DNA]</scope>
    <source>
        <strain evidence="7">cv. Chaw 1501</strain>
        <tissue evidence="6">Young leaves</tissue>
    </source>
</reference>
<comment type="caution">
    <text evidence="6">The sequence shown here is derived from an EMBL/GenBank/DDBJ whole genome shotgun (WGS) entry which is preliminary data.</text>
</comment>
<accession>A0A3S3R3G3</accession>
<evidence type="ECO:0000313" key="7">
    <source>
        <dbReference type="Proteomes" id="UP000283530"/>
    </source>
</evidence>
<keyword evidence="4" id="KW-0325">Glycoprotein</keyword>
<dbReference type="PANTHER" id="PTHR20961">
    <property type="entry name" value="GLYCOSYLTRANSFERASE"/>
    <property type="match status" value="1"/>
</dbReference>
<evidence type="ECO:0000256" key="4">
    <source>
        <dbReference type="ARBA" id="ARBA00023180"/>
    </source>
</evidence>
<organism evidence="6 7">
    <name type="scientific">Cinnamomum micranthum f. kanehirae</name>
    <dbReference type="NCBI Taxonomy" id="337451"/>
    <lineage>
        <taxon>Eukaryota</taxon>
        <taxon>Viridiplantae</taxon>
        <taxon>Streptophyta</taxon>
        <taxon>Embryophyta</taxon>
        <taxon>Tracheophyta</taxon>
        <taxon>Spermatophyta</taxon>
        <taxon>Magnoliopsida</taxon>
        <taxon>Magnoliidae</taxon>
        <taxon>Laurales</taxon>
        <taxon>Lauraceae</taxon>
        <taxon>Cinnamomum</taxon>
    </lineage>
</organism>
<name>A0A3S3R3G3_9MAGN</name>
<evidence type="ECO:0000256" key="1">
    <source>
        <dbReference type="ARBA" id="ARBA00004323"/>
    </source>
</evidence>
<evidence type="ECO:0000256" key="3">
    <source>
        <dbReference type="ARBA" id="ARBA00022679"/>
    </source>
</evidence>
<gene>
    <name evidence="6" type="ORF">CKAN_02415500</name>
</gene>
<dbReference type="AlphaFoldDB" id="A0A3S3R3G3"/>
<proteinExistence type="predicted"/>
<sequence length="150" mass="16636">MAKSLGYKVVIPDLDFGVSFTKISQIVNSCDVLMGVHGAGLTNVFFLPTNAVLIQVLPLGETEWVAGNCYGEPSVNMKIRGKESTLTEHYPHDDTVQLMKRGTKPSVDPVSAGKRGWDVFWSIYLEKQSVKLDVGRFRDTLLKALELLHN</sequence>
<keyword evidence="7" id="KW-1185">Reference proteome</keyword>
<dbReference type="EMBL" id="QPKB01000011">
    <property type="protein sequence ID" value="RWR94842.1"/>
    <property type="molecule type" value="Genomic_DNA"/>
</dbReference>
<dbReference type="OrthoDB" id="529273at2759"/>
<protein>
    <submittedName>
        <fullName evidence="6">Glycosyltransferase AER61</fullName>
    </submittedName>
</protein>
<keyword evidence="3 6" id="KW-0808">Transferase</keyword>
<keyword evidence="2" id="KW-0328">Glycosyltransferase</keyword>
<evidence type="ECO:0000259" key="5">
    <source>
        <dbReference type="Pfam" id="PF04577"/>
    </source>
</evidence>
<dbReference type="Proteomes" id="UP000283530">
    <property type="component" value="Unassembled WGS sequence"/>
</dbReference>
<dbReference type="GO" id="GO:0000139">
    <property type="term" value="C:Golgi membrane"/>
    <property type="evidence" value="ECO:0007669"/>
    <property type="project" value="UniProtKB-SubCell"/>
</dbReference>
<dbReference type="STRING" id="337451.A0A3S3R3G3"/>
<comment type="subcellular location">
    <subcellularLocation>
        <location evidence="1">Golgi apparatus membrane</location>
        <topology evidence="1">Single-pass type II membrane protein</topology>
    </subcellularLocation>
</comment>
<dbReference type="Pfam" id="PF04577">
    <property type="entry name" value="Glyco_transf_61"/>
    <property type="match status" value="1"/>
</dbReference>
<dbReference type="GO" id="GO:0016763">
    <property type="term" value="F:pentosyltransferase activity"/>
    <property type="evidence" value="ECO:0007669"/>
    <property type="project" value="UniProtKB-ARBA"/>
</dbReference>
<evidence type="ECO:0000256" key="2">
    <source>
        <dbReference type="ARBA" id="ARBA00022676"/>
    </source>
</evidence>
<dbReference type="InterPro" id="IPR007657">
    <property type="entry name" value="Glycosyltransferase_61"/>
</dbReference>
<dbReference type="InterPro" id="IPR049625">
    <property type="entry name" value="Glyco_transf_61_cat"/>
</dbReference>